<reference evidence="2" key="1">
    <citation type="submission" date="2019-08" db="EMBL/GenBank/DDBJ databases">
        <authorList>
            <person name="Kucharzyk K."/>
            <person name="Murdoch R.W."/>
            <person name="Higgins S."/>
            <person name="Loffler F."/>
        </authorList>
    </citation>
    <scope>NUCLEOTIDE SEQUENCE</scope>
</reference>
<accession>A0A644YT56</accession>
<comment type="caution">
    <text evidence="2">The sequence shown here is derived from an EMBL/GenBank/DDBJ whole genome shotgun (WGS) entry which is preliminary data.</text>
</comment>
<name>A0A644YT56_9ZZZZ</name>
<protein>
    <submittedName>
        <fullName evidence="2">Uncharacterized protein</fullName>
    </submittedName>
</protein>
<sequence length="58" mass="6826">MADAELARKAVDQVQARRHHNVDSGKHHNLNVILVKQPYFEQEHRQKIQRDDDRRGIG</sequence>
<dbReference type="AlphaFoldDB" id="A0A644YT56"/>
<proteinExistence type="predicted"/>
<feature type="compositionally biased region" description="Basic and acidic residues" evidence="1">
    <location>
        <begin position="1"/>
        <end position="11"/>
    </location>
</feature>
<dbReference type="EMBL" id="VSSQ01006164">
    <property type="protein sequence ID" value="MPM31752.1"/>
    <property type="molecule type" value="Genomic_DNA"/>
</dbReference>
<evidence type="ECO:0000256" key="1">
    <source>
        <dbReference type="SAM" id="MobiDB-lite"/>
    </source>
</evidence>
<evidence type="ECO:0000313" key="2">
    <source>
        <dbReference type="EMBL" id="MPM31752.1"/>
    </source>
</evidence>
<feature type="region of interest" description="Disordered" evidence="1">
    <location>
        <begin position="1"/>
        <end position="30"/>
    </location>
</feature>
<organism evidence="2">
    <name type="scientific">bioreactor metagenome</name>
    <dbReference type="NCBI Taxonomy" id="1076179"/>
    <lineage>
        <taxon>unclassified sequences</taxon>
        <taxon>metagenomes</taxon>
        <taxon>ecological metagenomes</taxon>
    </lineage>
</organism>
<gene>
    <name evidence="2" type="ORF">SDC9_78309</name>
</gene>